<keyword evidence="1" id="KW-1133">Transmembrane helix</keyword>
<reference evidence="2 3" key="1">
    <citation type="submission" date="2013-11" db="EMBL/GenBank/DDBJ databases">
        <title>Genome sequencing of Stegodyphus mimosarum.</title>
        <authorList>
            <person name="Bechsgaard J."/>
        </authorList>
    </citation>
    <scope>NUCLEOTIDE SEQUENCE [LARGE SCALE GENOMIC DNA]</scope>
</reference>
<proteinExistence type="predicted"/>
<feature type="transmembrane region" description="Helical" evidence="1">
    <location>
        <begin position="7"/>
        <end position="30"/>
    </location>
</feature>
<dbReference type="Proteomes" id="UP000054359">
    <property type="component" value="Unassembled WGS sequence"/>
</dbReference>
<dbReference type="EMBL" id="KK122349">
    <property type="protein sequence ID" value="KFM82553.1"/>
    <property type="molecule type" value="Genomic_DNA"/>
</dbReference>
<evidence type="ECO:0000256" key="1">
    <source>
        <dbReference type="SAM" id="Phobius"/>
    </source>
</evidence>
<keyword evidence="3" id="KW-1185">Reference proteome</keyword>
<sequence>MSTASSCMNMVVVAMHIPLLIIPVIILMFLQST</sequence>
<accession>A0A087UYW4</accession>
<keyword evidence="1" id="KW-0812">Transmembrane</keyword>
<feature type="non-terminal residue" evidence="2">
    <location>
        <position position="33"/>
    </location>
</feature>
<evidence type="ECO:0000313" key="3">
    <source>
        <dbReference type="Proteomes" id="UP000054359"/>
    </source>
</evidence>
<organism evidence="2 3">
    <name type="scientific">Stegodyphus mimosarum</name>
    <name type="common">African social velvet spider</name>
    <dbReference type="NCBI Taxonomy" id="407821"/>
    <lineage>
        <taxon>Eukaryota</taxon>
        <taxon>Metazoa</taxon>
        <taxon>Ecdysozoa</taxon>
        <taxon>Arthropoda</taxon>
        <taxon>Chelicerata</taxon>
        <taxon>Arachnida</taxon>
        <taxon>Araneae</taxon>
        <taxon>Araneomorphae</taxon>
        <taxon>Entelegynae</taxon>
        <taxon>Eresoidea</taxon>
        <taxon>Eresidae</taxon>
        <taxon>Stegodyphus</taxon>
    </lineage>
</organism>
<dbReference type="AlphaFoldDB" id="A0A087UYW4"/>
<protein>
    <submittedName>
        <fullName evidence="2">Uncharacterized protein</fullName>
    </submittedName>
</protein>
<name>A0A087UYW4_STEMI</name>
<evidence type="ECO:0000313" key="2">
    <source>
        <dbReference type="EMBL" id="KFM82553.1"/>
    </source>
</evidence>
<keyword evidence="1" id="KW-0472">Membrane</keyword>
<gene>
    <name evidence="2" type="ORF">X975_13200</name>
</gene>